<dbReference type="PANTHER" id="PTHR47944:SF4">
    <property type="entry name" value="OS09G0441700 PROTEIN"/>
    <property type="match status" value="1"/>
</dbReference>
<evidence type="ECO:0000256" key="4">
    <source>
        <dbReference type="ARBA" id="ARBA00023002"/>
    </source>
</evidence>
<evidence type="ECO:0000256" key="3">
    <source>
        <dbReference type="ARBA" id="ARBA00022723"/>
    </source>
</evidence>
<dbReference type="SUPFAM" id="SSF48264">
    <property type="entry name" value="Cytochrome P450"/>
    <property type="match status" value="1"/>
</dbReference>
<dbReference type="EMBL" id="JACEFO010001675">
    <property type="protein sequence ID" value="KAF8722282.1"/>
    <property type="molecule type" value="Genomic_DNA"/>
</dbReference>
<evidence type="ECO:0000256" key="6">
    <source>
        <dbReference type="ARBA" id="ARBA00023033"/>
    </source>
</evidence>
<evidence type="ECO:0000313" key="11">
    <source>
        <dbReference type="Proteomes" id="UP000636709"/>
    </source>
</evidence>
<dbReference type="PANTHER" id="PTHR47944">
    <property type="entry name" value="CYTOCHROME P450 98A9"/>
    <property type="match status" value="1"/>
</dbReference>
<gene>
    <name evidence="9" type="ORF">HU200_022592</name>
    <name evidence="10" type="ORF">HU200_022593</name>
</gene>
<dbReference type="OrthoDB" id="594634at2759"/>
<keyword evidence="11" id="KW-1185">Reference proteome</keyword>
<dbReference type="InterPro" id="IPR036396">
    <property type="entry name" value="Cyt_P450_sf"/>
</dbReference>
<dbReference type="GO" id="GO:0016705">
    <property type="term" value="F:oxidoreductase activity, acting on paired donors, with incorporation or reduction of molecular oxygen"/>
    <property type="evidence" value="ECO:0007669"/>
    <property type="project" value="InterPro"/>
</dbReference>
<evidence type="ECO:0000256" key="8">
    <source>
        <dbReference type="RuleBase" id="RU000461"/>
    </source>
</evidence>
<name>A0A835EXC5_9POAL</name>
<comment type="caution">
    <text evidence="9">The sequence shown here is derived from an EMBL/GenBank/DDBJ whole genome shotgun (WGS) entry which is preliminary data.</text>
</comment>
<protein>
    <recommendedName>
        <fullName evidence="12">Cytochrome P450</fullName>
    </recommendedName>
</protein>
<keyword evidence="5 7" id="KW-0408">Iron</keyword>
<comment type="similarity">
    <text evidence="1 8">Belongs to the cytochrome P450 family.</text>
</comment>
<reference evidence="9" key="1">
    <citation type="submission" date="2020-07" db="EMBL/GenBank/DDBJ databases">
        <title>Genome sequence and genetic diversity analysis of an under-domesticated orphan crop, white fonio (Digitaria exilis).</title>
        <authorList>
            <person name="Bennetzen J.L."/>
            <person name="Chen S."/>
            <person name="Ma X."/>
            <person name="Wang X."/>
            <person name="Yssel A.E.J."/>
            <person name="Chaluvadi S.R."/>
            <person name="Johnson M."/>
            <person name="Gangashetty P."/>
            <person name="Hamidou F."/>
            <person name="Sanogo M.D."/>
            <person name="Zwaenepoel A."/>
            <person name="Wallace J."/>
            <person name="Van De Peer Y."/>
            <person name="Van Deynze A."/>
        </authorList>
    </citation>
    <scope>NUCLEOTIDE SEQUENCE</scope>
    <source>
        <tissue evidence="9">Leaves</tissue>
    </source>
</reference>
<evidence type="ECO:0000313" key="10">
    <source>
        <dbReference type="EMBL" id="KAF8722282.1"/>
    </source>
</evidence>
<comment type="cofactor">
    <cofactor evidence="7">
        <name>heme</name>
        <dbReference type="ChEBI" id="CHEBI:30413"/>
    </cofactor>
</comment>
<dbReference type="InterPro" id="IPR017972">
    <property type="entry name" value="Cyt_P450_CS"/>
</dbReference>
<dbReference type="InterPro" id="IPR001128">
    <property type="entry name" value="Cyt_P450"/>
</dbReference>
<dbReference type="GO" id="GO:0020037">
    <property type="term" value="F:heme binding"/>
    <property type="evidence" value="ECO:0007669"/>
    <property type="project" value="InterPro"/>
</dbReference>
<dbReference type="InterPro" id="IPR002401">
    <property type="entry name" value="Cyt_P450_E_grp-I"/>
</dbReference>
<dbReference type="EMBL" id="JACEFO010001675">
    <property type="protein sequence ID" value="KAF8722281.1"/>
    <property type="molecule type" value="Genomic_DNA"/>
</dbReference>
<dbReference type="GO" id="GO:0004497">
    <property type="term" value="F:monooxygenase activity"/>
    <property type="evidence" value="ECO:0007669"/>
    <property type="project" value="UniProtKB-KW"/>
</dbReference>
<evidence type="ECO:0000256" key="7">
    <source>
        <dbReference type="PIRSR" id="PIRSR602401-1"/>
    </source>
</evidence>
<dbReference type="PRINTS" id="PR00463">
    <property type="entry name" value="EP450I"/>
</dbReference>
<keyword evidence="3 7" id="KW-0479">Metal-binding</keyword>
<evidence type="ECO:0008006" key="12">
    <source>
        <dbReference type="Google" id="ProtNLM"/>
    </source>
</evidence>
<evidence type="ECO:0000256" key="2">
    <source>
        <dbReference type="ARBA" id="ARBA00022617"/>
    </source>
</evidence>
<evidence type="ECO:0000256" key="5">
    <source>
        <dbReference type="ARBA" id="ARBA00023004"/>
    </source>
</evidence>
<dbReference type="AlphaFoldDB" id="A0A835EXC5"/>
<organism evidence="9 11">
    <name type="scientific">Digitaria exilis</name>
    <dbReference type="NCBI Taxonomy" id="1010633"/>
    <lineage>
        <taxon>Eukaryota</taxon>
        <taxon>Viridiplantae</taxon>
        <taxon>Streptophyta</taxon>
        <taxon>Embryophyta</taxon>
        <taxon>Tracheophyta</taxon>
        <taxon>Spermatophyta</taxon>
        <taxon>Magnoliopsida</taxon>
        <taxon>Liliopsida</taxon>
        <taxon>Poales</taxon>
        <taxon>Poaceae</taxon>
        <taxon>PACMAD clade</taxon>
        <taxon>Panicoideae</taxon>
        <taxon>Panicodae</taxon>
        <taxon>Paniceae</taxon>
        <taxon>Anthephorinae</taxon>
        <taxon>Digitaria</taxon>
    </lineage>
</organism>
<dbReference type="Pfam" id="PF00067">
    <property type="entry name" value="p450"/>
    <property type="match status" value="1"/>
</dbReference>
<evidence type="ECO:0000313" key="9">
    <source>
        <dbReference type="EMBL" id="KAF8722281.1"/>
    </source>
</evidence>
<sequence>MYTSISMFFPHSNMMSSNPRPSMAALPANLHVVAPFTVVACSLLVLAFLHYLTTKTTATIKRELHRLPPGPAGLPIIGSVHHLMYNKPVFRWIHRLVKEMNRKIMCLRFGPVHVIVVNCPEIAREVMRKNDAVFASRPLTFASSSFSFGYKGSILSPYGEQWKKMRRVMTSEILSPALERRLHTQRAEEADHLVRFVYNQCNDTKANNGVDIRHVARHFCGDMIRRLVFSKRYFVEPPLVSAGAGPGPNEVVHVDALFTLVNCVYSFCISDYFPVLRGGLDLDGHEKVVHGVMETLNRLHDPIIEERIHEWSILRKHGEKREIQDFLDVLVSLEDSEGQALLSFEEIKAQAAEIMFAIVDNPSNAVEWALAEMMNKPEVMEKAMKELNAVVGKERLVQESDIPRLNYLKSCIREAFRLHPYHAFNVPHVAMKDTTLSGYMIPKDSHVIISRLGLGRNPNTWAAPLEFQPERHLSGSSDVLLTEPDLRFISFSTGRRGCPGVSLGSSVTMMLFARLLQGFAWTKLPGVRAIELKESTTSLALSEPLTLQAEPRLPVHLYESISS</sequence>
<keyword evidence="2 7" id="KW-0349">Heme</keyword>
<dbReference type="FunFam" id="1.10.630.10:FF:000037">
    <property type="entry name" value="Cytochrome P450 9"/>
    <property type="match status" value="1"/>
</dbReference>
<proteinExistence type="inferred from homology"/>
<keyword evidence="4 8" id="KW-0560">Oxidoreductase</keyword>
<dbReference type="Proteomes" id="UP000636709">
    <property type="component" value="Unassembled WGS sequence"/>
</dbReference>
<dbReference type="GO" id="GO:0005506">
    <property type="term" value="F:iron ion binding"/>
    <property type="evidence" value="ECO:0007669"/>
    <property type="project" value="InterPro"/>
</dbReference>
<evidence type="ECO:0000256" key="1">
    <source>
        <dbReference type="ARBA" id="ARBA00010617"/>
    </source>
</evidence>
<feature type="binding site" description="axial binding residue" evidence="7">
    <location>
        <position position="498"/>
    </location>
    <ligand>
        <name>heme</name>
        <dbReference type="ChEBI" id="CHEBI:30413"/>
    </ligand>
    <ligandPart>
        <name>Fe</name>
        <dbReference type="ChEBI" id="CHEBI:18248"/>
    </ligandPart>
</feature>
<dbReference type="Gramene" id="Dexi9A01G0017650.1">
    <property type="protein sequence ID" value="Dexi9A01G0017650.1:cds"/>
    <property type="gene ID" value="Dexi9A01G0017650"/>
</dbReference>
<dbReference type="Gene3D" id="1.10.630.10">
    <property type="entry name" value="Cytochrome P450"/>
    <property type="match status" value="1"/>
</dbReference>
<dbReference type="GO" id="GO:0044550">
    <property type="term" value="P:secondary metabolite biosynthetic process"/>
    <property type="evidence" value="ECO:0007669"/>
    <property type="project" value="UniProtKB-ARBA"/>
</dbReference>
<dbReference type="PROSITE" id="PS00086">
    <property type="entry name" value="CYTOCHROME_P450"/>
    <property type="match status" value="1"/>
</dbReference>
<keyword evidence="6 8" id="KW-0503">Monooxygenase</keyword>
<accession>A0A835EXC5</accession>